<dbReference type="NCBIfam" id="TIGR00368">
    <property type="entry name" value="YifB family Mg chelatase-like AAA ATPase"/>
    <property type="match status" value="1"/>
</dbReference>
<gene>
    <name evidence="3" type="primary">comM</name>
    <name evidence="3" type="ORF">CGLAU_07905</name>
</gene>
<dbReference type="PANTHER" id="PTHR32039:SF7">
    <property type="entry name" value="COMPETENCE PROTEIN COMM"/>
    <property type="match status" value="1"/>
</dbReference>
<feature type="domain" description="AAA+ ATPase" evidence="2">
    <location>
        <begin position="223"/>
        <end position="398"/>
    </location>
</feature>
<dbReference type="InterPro" id="IPR003593">
    <property type="entry name" value="AAA+_ATPase"/>
</dbReference>
<dbReference type="InterPro" id="IPR004482">
    <property type="entry name" value="Mg_chelat-rel"/>
</dbReference>
<dbReference type="PANTHER" id="PTHR32039">
    <property type="entry name" value="MAGNESIUM-CHELATASE SUBUNIT CHLI"/>
    <property type="match status" value="1"/>
</dbReference>
<dbReference type="Pfam" id="PF13541">
    <property type="entry name" value="ChlI"/>
    <property type="match status" value="1"/>
</dbReference>
<dbReference type="KEGG" id="cgv:CGLAU_07905"/>
<dbReference type="SMART" id="SM00382">
    <property type="entry name" value="AAA"/>
    <property type="match status" value="1"/>
</dbReference>
<evidence type="ECO:0000313" key="3">
    <source>
        <dbReference type="EMBL" id="AQQ15536.1"/>
    </source>
</evidence>
<dbReference type="SUPFAM" id="SSF52540">
    <property type="entry name" value="P-loop containing nucleoside triphosphate hydrolases"/>
    <property type="match status" value="1"/>
</dbReference>
<dbReference type="GO" id="GO:0005524">
    <property type="term" value="F:ATP binding"/>
    <property type="evidence" value="ECO:0007669"/>
    <property type="project" value="InterPro"/>
</dbReference>
<dbReference type="OrthoDB" id="9813147at2"/>
<dbReference type="Pfam" id="PF13335">
    <property type="entry name" value="Mg_chelatase_C"/>
    <property type="match status" value="1"/>
</dbReference>
<dbReference type="InterPro" id="IPR027417">
    <property type="entry name" value="P-loop_NTPase"/>
</dbReference>
<evidence type="ECO:0000256" key="1">
    <source>
        <dbReference type="ARBA" id="ARBA00006354"/>
    </source>
</evidence>
<dbReference type="CDD" id="cd00009">
    <property type="entry name" value="AAA"/>
    <property type="match status" value="1"/>
</dbReference>
<dbReference type="Pfam" id="PF01078">
    <property type="entry name" value="Mg_chelatase"/>
    <property type="match status" value="1"/>
</dbReference>
<reference evidence="3 4" key="1">
    <citation type="submission" date="2016-12" db="EMBL/GenBank/DDBJ databases">
        <authorList>
            <person name="Song W.-J."/>
            <person name="Kurnit D.M."/>
        </authorList>
    </citation>
    <scope>NUCLEOTIDE SEQUENCE [LARGE SCALE GENOMIC DNA]</scope>
    <source>
        <strain evidence="3 4">DSM 30827</strain>
    </source>
</reference>
<dbReference type="Proteomes" id="UP000217209">
    <property type="component" value="Chromosome"/>
</dbReference>
<dbReference type="InterPro" id="IPR000523">
    <property type="entry name" value="Mg_chelatse_chII-like_cat_dom"/>
</dbReference>
<evidence type="ECO:0000259" key="2">
    <source>
        <dbReference type="SMART" id="SM00382"/>
    </source>
</evidence>
<dbReference type="EMBL" id="CP019688">
    <property type="protein sequence ID" value="AQQ15536.1"/>
    <property type="molecule type" value="Genomic_DNA"/>
</dbReference>
<dbReference type="InterPro" id="IPR045006">
    <property type="entry name" value="CHLI-like"/>
</dbReference>
<dbReference type="AlphaFoldDB" id="A0A1Q2HXE4"/>
<dbReference type="InterPro" id="IPR025158">
    <property type="entry name" value="Mg_chelat-rel_C"/>
</dbReference>
<dbReference type="SUPFAM" id="SSF54211">
    <property type="entry name" value="Ribosomal protein S5 domain 2-like"/>
    <property type="match status" value="1"/>
</dbReference>
<proteinExistence type="inferred from homology"/>
<keyword evidence="4" id="KW-1185">Reference proteome</keyword>
<sequence>MALASTWSATVEGVTAHIVTVEANVGPGLPGMYMVGLGDTAVKESRERIRTAVANAALPWPRTKIMVSLSPAHLRKGGSHFDLPIALSVLGSLDPRAQARLQRTMIMGELALDGSLRRVEGVLPMLLKLQQLGEDGTGDTAGGRAIDTVVVPRANAQEAALLNHGHILVGDSLPQVWRWLLGEVELETASAAQASGSVDGGPDFADVAGQLFEREAMEVAAAGGHHMLMVGPPGSGKSMLAERLPTILPPLGIDEQITTTALHSASGISRGEIVVRRPFIAPHPSLTKVELIGGGSGTPQPGAVSQAHNGVLFLDEASEINAGVLDALRIPIETGRVVIRRHHREHMFPADFQLILAANPCPCGKEAAECRCHPTARSNHLANISGPLRDRLDIFLLTSSQSAIVSPEGAESSAEIAQRVAQARERAAWRWQQAGLEVSVNARVPSTVIRRDFTADEESMVTLQRMLHRRELTQRGVDRTLKLAWTIADLAGEDLPHIDHVDKAIALRGGLMQVVSA</sequence>
<protein>
    <submittedName>
        <fullName evidence="3">Competence protein ComM</fullName>
    </submittedName>
</protein>
<dbReference type="Gene3D" id="3.30.230.10">
    <property type="match status" value="1"/>
</dbReference>
<accession>A0A1Q2HXE4</accession>
<dbReference type="InterPro" id="IPR014721">
    <property type="entry name" value="Ribsml_uS5_D2-typ_fold_subgr"/>
</dbReference>
<name>A0A1Q2HXE4_9CORY</name>
<dbReference type="RefSeq" id="WP_095660212.1">
    <property type="nucleotide sequence ID" value="NZ_CP019688.1"/>
</dbReference>
<organism evidence="3 4">
    <name type="scientific">Corynebacterium glaucum</name>
    <dbReference type="NCBI Taxonomy" id="187491"/>
    <lineage>
        <taxon>Bacteria</taxon>
        <taxon>Bacillati</taxon>
        <taxon>Actinomycetota</taxon>
        <taxon>Actinomycetes</taxon>
        <taxon>Mycobacteriales</taxon>
        <taxon>Corynebacteriaceae</taxon>
        <taxon>Corynebacterium</taxon>
    </lineage>
</organism>
<dbReference type="Gene3D" id="3.40.50.300">
    <property type="entry name" value="P-loop containing nucleotide triphosphate hydrolases"/>
    <property type="match status" value="1"/>
</dbReference>
<dbReference type="InterPro" id="IPR020568">
    <property type="entry name" value="Ribosomal_Su5_D2-typ_SF"/>
</dbReference>
<evidence type="ECO:0000313" key="4">
    <source>
        <dbReference type="Proteomes" id="UP000217209"/>
    </source>
</evidence>
<comment type="similarity">
    <text evidence="1">Belongs to the Mg-chelatase subunits D/I family. ComM subfamily.</text>
</comment>